<evidence type="ECO:0000259" key="3">
    <source>
        <dbReference type="Pfam" id="PF22692"/>
    </source>
</evidence>
<sequence length="247" mass="26642">MSDPIFEIGQAGLNLSEENVKSLINKMVNAETPGWKGSDVTVKSFPLELAAAERKLQPLAPRIQGTHYDQSQGALAPTGNPTDLALASKGFFVVLGPWGEGFTRDGRFRQDANGSLVSSTGRYPLIGEKGPITVPPGSTVEISEYGEVRVDGIVSDRIKVVEIGDSDLQNLTTVNGSFFVDANNSVNETVVQSPRVVPGYLESANSSIMDGMRDMILQQHYGNSVSQIVKERDANLSRLMTITKNSQ</sequence>
<feature type="domain" description="Flagellar hook protein FlgE/F/G-like D1" evidence="3">
    <location>
        <begin position="87"/>
        <end position="150"/>
    </location>
</feature>
<dbReference type="PANTHER" id="PTHR30435">
    <property type="entry name" value="FLAGELLAR PROTEIN"/>
    <property type="match status" value="1"/>
</dbReference>
<comment type="caution">
    <text evidence="4">The sequence shown here is derived from an EMBL/GenBank/DDBJ whole genome shotgun (WGS) entry which is preliminary data.</text>
</comment>
<dbReference type="Proteomes" id="UP000179242">
    <property type="component" value="Unassembled WGS sequence"/>
</dbReference>
<dbReference type="InterPro" id="IPR053967">
    <property type="entry name" value="LlgE_F_G-like_D1"/>
</dbReference>
<organism evidence="4 5">
    <name type="scientific">candidate division WOR-1 bacterium RIFOXYC2_FULL_46_14</name>
    <dbReference type="NCBI Taxonomy" id="1802587"/>
    <lineage>
        <taxon>Bacteria</taxon>
        <taxon>Bacillati</taxon>
        <taxon>Saganbacteria</taxon>
    </lineage>
</organism>
<dbReference type="AlphaFoldDB" id="A0A1F4U2Y6"/>
<protein>
    <recommendedName>
        <fullName evidence="3">Flagellar hook protein FlgE/F/G-like D1 domain-containing protein</fullName>
    </recommendedName>
</protein>
<name>A0A1F4U2Y6_UNCSA</name>
<dbReference type="InterPro" id="IPR037925">
    <property type="entry name" value="FlgE/F/G-like"/>
</dbReference>
<proteinExistence type="inferred from homology"/>
<evidence type="ECO:0000313" key="5">
    <source>
        <dbReference type="Proteomes" id="UP000179242"/>
    </source>
</evidence>
<dbReference type="SUPFAM" id="SSF117143">
    <property type="entry name" value="Flagellar hook protein flgE"/>
    <property type="match status" value="1"/>
</dbReference>
<dbReference type="GO" id="GO:0009425">
    <property type="term" value="C:bacterial-type flagellum basal body"/>
    <property type="evidence" value="ECO:0007669"/>
    <property type="project" value="UniProtKB-SubCell"/>
</dbReference>
<gene>
    <name evidence="4" type="ORF">A2438_00140</name>
</gene>
<dbReference type="InterPro" id="IPR020013">
    <property type="entry name" value="Flagellar_FlgE/F/G"/>
</dbReference>
<comment type="similarity">
    <text evidence="1 2">Belongs to the flagella basal body rod proteins family.</text>
</comment>
<dbReference type="EMBL" id="MEUJ01000010">
    <property type="protein sequence ID" value="OGC39338.1"/>
    <property type="molecule type" value="Genomic_DNA"/>
</dbReference>
<accession>A0A1F4U2Y6</accession>
<comment type="subcellular location">
    <subcellularLocation>
        <location evidence="2">Bacterial flagellum basal body</location>
    </subcellularLocation>
</comment>
<dbReference type="NCBIfam" id="TIGR03506">
    <property type="entry name" value="FlgEFG_subfam"/>
    <property type="match status" value="1"/>
</dbReference>
<dbReference type="Pfam" id="PF22692">
    <property type="entry name" value="LlgE_F_G_D1"/>
    <property type="match status" value="1"/>
</dbReference>
<evidence type="ECO:0000256" key="1">
    <source>
        <dbReference type="ARBA" id="ARBA00009677"/>
    </source>
</evidence>
<dbReference type="PANTHER" id="PTHR30435:SF19">
    <property type="entry name" value="FLAGELLAR BASAL-BODY ROD PROTEIN FLGG"/>
    <property type="match status" value="1"/>
</dbReference>
<evidence type="ECO:0000313" key="4">
    <source>
        <dbReference type="EMBL" id="OGC39338.1"/>
    </source>
</evidence>
<evidence type="ECO:0000256" key="2">
    <source>
        <dbReference type="RuleBase" id="RU362116"/>
    </source>
</evidence>
<keyword evidence="2" id="KW-0975">Bacterial flagellum</keyword>
<dbReference type="GO" id="GO:0071978">
    <property type="term" value="P:bacterial-type flagellum-dependent swarming motility"/>
    <property type="evidence" value="ECO:0007669"/>
    <property type="project" value="TreeGrafter"/>
</dbReference>
<reference evidence="4 5" key="1">
    <citation type="journal article" date="2016" name="Nat. Commun.">
        <title>Thousands of microbial genomes shed light on interconnected biogeochemical processes in an aquifer system.</title>
        <authorList>
            <person name="Anantharaman K."/>
            <person name="Brown C.T."/>
            <person name="Hug L.A."/>
            <person name="Sharon I."/>
            <person name="Castelle C.J."/>
            <person name="Probst A.J."/>
            <person name="Thomas B.C."/>
            <person name="Singh A."/>
            <person name="Wilkins M.J."/>
            <person name="Karaoz U."/>
            <person name="Brodie E.L."/>
            <person name="Williams K.H."/>
            <person name="Hubbard S.S."/>
            <person name="Banfield J.F."/>
        </authorList>
    </citation>
    <scope>NUCLEOTIDE SEQUENCE [LARGE SCALE GENOMIC DNA]</scope>
</reference>